<comment type="caution">
    <text evidence="17">The sequence shown here is derived from an EMBL/GenBank/DDBJ whole genome shotgun (WGS) entry which is preliminary data.</text>
</comment>
<feature type="domain" description="FAD/NAD(P)-binding" evidence="16">
    <location>
        <begin position="7"/>
        <end position="328"/>
    </location>
</feature>
<protein>
    <recommendedName>
        <fullName evidence="13">Probable soluble pyridine nucleotide transhydrogenase</fullName>
        <ecNumber evidence="5">1.6.1.1</ecNumber>
    </recommendedName>
    <alternativeName>
        <fullName evidence="12">NAD(P)(+) transhydrogenase [B-specific]</fullName>
    </alternativeName>
</protein>
<evidence type="ECO:0000256" key="14">
    <source>
        <dbReference type="PIRSR" id="PIRSR000350-3"/>
    </source>
</evidence>
<comment type="cofactor">
    <cofactor evidence="14">
        <name>FAD</name>
        <dbReference type="ChEBI" id="CHEBI:57692"/>
    </cofactor>
    <text evidence="14">Binds 1 FAD per subunit.</text>
</comment>
<dbReference type="AlphaFoldDB" id="A0A0Q2LSE5"/>
<dbReference type="SUPFAM" id="SSF55424">
    <property type="entry name" value="FAD/NAD-linked reductases, dimerisation (C-terminal) domain"/>
    <property type="match status" value="1"/>
</dbReference>
<proteinExistence type="inferred from homology"/>
<evidence type="ECO:0000256" key="5">
    <source>
        <dbReference type="ARBA" id="ARBA00012772"/>
    </source>
</evidence>
<dbReference type="GO" id="GO:0005829">
    <property type="term" value="C:cytosol"/>
    <property type="evidence" value="ECO:0007669"/>
    <property type="project" value="TreeGrafter"/>
</dbReference>
<evidence type="ECO:0000259" key="16">
    <source>
        <dbReference type="Pfam" id="PF07992"/>
    </source>
</evidence>
<comment type="function">
    <text evidence="2">Conversion of NADPH, generated by peripheral catabolic pathways, to NADH, which can enter the respiratory chain for energy generation.</text>
</comment>
<dbReference type="EMBL" id="LKTM01000179">
    <property type="protein sequence ID" value="KQH78666.1"/>
    <property type="molecule type" value="Genomic_DNA"/>
</dbReference>
<dbReference type="FunFam" id="3.30.390.30:FF:000001">
    <property type="entry name" value="Dihydrolipoyl dehydrogenase"/>
    <property type="match status" value="1"/>
</dbReference>
<reference evidence="17 18" key="1">
    <citation type="submission" date="2015-10" db="EMBL/GenBank/DDBJ databases">
        <title>Mycobacterium gordonae draft genome assembly.</title>
        <authorList>
            <person name="Ustinova V."/>
            <person name="Smirnova T."/>
            <person name="Blagodatskikh K."/>
            <person name="Varlamov D."/>
            <person name="Larionova E."/>
            <person name="Chernousova L."/>
        </authorList>
    </citation>
    <scope>NUCLEOTIDE SEQUENCE [LARGE SCALE GENOMIC DNA]</scope>
    <source>
        <strain evidence="17 18">CTRI 14-8773</strain>
    </source>
</reference>
<dbReference type="NCBIfam" id="NF003585">
    <property type="entry name" value="PRK05249.1"/>
    <property type="match status" value="1"/>
</dbReference>
<dbReference type="GO" id="GO:0050660">
    <property type="term" value="F:flavin adenine dinucleotide binding"/>
    <property type="evidence" value="ECO:0007669"/>
    <property type="project" value="TreeGrafter"/>
</dbReference>
<evidence type="ECO:0000256" key="3">
    <source>
        <dbReference type="ARBA" id="ARBA00004496"/>
    </source>
</evidence>
<evidence type="ECO:0000256" key="11">
    <source>
        <dbReference type="ARBA" id="ARBA00023027"/>
    </source>
</evidence>
<dbReference type="PANTHER" id="PTHR22912:SF93">
    <property type="entry name" value="SOLUBLE PYRIDINE NUCLEOTIDE TRANSHYDROGENASE"/>
    <property type="match status" value="1"/>
</dbReference>
<feature type="binding site" evidence="14">
    <location>
        <position position="118"/>
    </location>
    <ligand>
        <name>FAD</name>
        <dbReference type="ChEBI" id="CHEBI:57692"/>
    </ligand>
</feature>
<keyword evidence="9" id="KW-0521">NADP</keyword>
<evidence type="ECO:0000313" key="17">
    <source>
        <dbReference type="EMBL" id="KQH78666.1"/>
    </source>
</evidence>
<dbReference type="GO" id="GO:0006103">
    <property type="term" value="P:2-oxoglutarate metabolic process"/>
    <property type="evidence" value="ECO:0007669"/>
    <property type="project" value="TreeGrafter"/>
</dbReference>
<sequence>MTSMREYDLVVIGSGPGGQKAAIAAAKLGKSVAIVERGRMVGGVCVNTGTIPSKTLREAVVYLTGMSQRELYGASYRVKDKITPADLLARTQHVISKQVDVVRSQLMRNRIDLVLGHGRFIDPHTVLVEEDAQGERVTVSGDYIVIATGTKPARPSGVEFDEHRVLDSDGILDLRSLPASMVVVGAGVIGIEYASMFAALGTKVTVVEKRDTMLDFCDPEIVEALKFHLRDLAVTFRFGEEVTAVDVGSSGTVTTLGSGKQIPAETVMYSAGREGQTEHLGLEHAGLESDHRGRIFVDDQFRTKVEHIYAVGDVIGFPALAATSMDQGRLAAYYAFGEPTDGITELQPIGIYSIPEVSYVGKTEVELTKDSVPYEVGVCRYRELARGQIAGDSYGMLKLLVSTTDRTLLGAHIFGTSATEMVHIGQAVMGCGGTVDYLVDAVFNYPTFSEAYKVAALDVTNKMRALHQFRR</sequence>
<keyword evidence="11 14" id="KW-0520">NAD</keyword>
<evidence type="ECO:0000256" key="1">
    <source>
        <dbReference type="ARBA" id="ARBA00001815"/>
    </source>
</evidence>
<organism evidence="17 18">
    <name type="scientific">Mycobacterium gordonae</name>
    <dbReference type="NCBI Taxonomy" id="1778"/>
    <lineage>
        <taxon>Bacteria</taxon>
        <taxon>Bacillati</taxon>
        <taxon>Actinomycetota</taxon>
        <taxon>Actinomycetes</taxon>
        <taxon>Mycobacteriales</taxon>
        <taxon>Mycobacteriaceae</taxon>
        <taxon>Mycobacterium</taxon>
    </lineage>
</organism>
<feature type="binding site" evidence="14">
    <location>
        <begin position="185"/>
        <end position="192"/>
    </location>
    <ligand>
        <name>NAD(+)</name>
        <dbReference type="ChEBI" id="CHEBI:57540"/>
    </ligand>
</feature>
<dbReference type="GO" id="GO:0004148">
    <property type="term" value="F:dihydrolipoyl dehydrogenase (NADH) activity"/>
    <property type="evidence" value="ECO:0007669"/>
    <property type="project" value="TreeGrafter"/>
</dbReference>
<keyword evidence="14" id="KW-0547">Nucleotide-binding</keyword>
<dbReference type="PIRSF" id="PIRSF000350">
    <property type="entry name" value="Mercury_reductase_MerA"/>
    <property type="match status" value="1"/>
</dbReference>
<keyword evidence="7" id="KW-0285">Flavoprotein</keyword>
<comment type="catalytic activity">
    <reaction evidence="1">
        <text>NAD(+) + NADPH = NADH + NADP(+)</text>
        <dbReference type="Rhea" id="RHEA:11692"/>
        <dbReference type="ChEBI" id="CHEBI:57540"/>
        <dbReference type="ChEBI" id="CHEBI:57783"/>
        <dbReference type="ChEBI" id="CHEBI:57945"/>
        <dbReference type="ChEBI" id="CHEBI:58349"/>
        <dbReference type="EC" id="1.6.1.1"/>
    </reaction>
</comment>
<dbReference type="Gene3D" id="3.50.50.60">
    <property type="entry name" value="FAD/NAD(P)-binding domain"/>
    <property type="match status" value="2"/>
</dbReference>
<comment type="similarity">
    <text evidence="4">Belongs to the class-I pyridine nucleotide-disulfide oxidoreductase family.</text>
</comment>
<name>A0A0Q2LSE5_MYCGO</name>
<feature type="binding site" evidence="14">
    <location>
        <position position="208"/>
    </location>
    <ligand>
        <name>NAD(+)</name>
        <dbReference type="ChEBI" id="CHEBI:57540"/>
    </ligand>
</feature>
<feature type="binding site" evidence="14">
    <location>
        <position position="313"/>
    </location>
    <ligand>
        <name>FAD</name>
        <dbReference type="ChEBI" id="CHEBI:57692"/>
    </ligand>
</feature>
<evidence type="ECO:0000256" key="13">
    <source>
        <dbReference type="ARBA" id="ARBA00072004"/>
    </source>
</evidence>
<feature type="binding site" evidence="14">
    <location>
        <position position="54"/>
    </location>
    <ligand>
        <name>FAD</name>
        <dbReference type="ChEBI" id="CHEBI:57692"/>
    </ligand>
</feature>
<dbReference type="PRINTS" id="PR00411">
    <property type="entry name" value="PNDRDTASEI"/>
</dbReference>
<dbReference type="InterPro" id="IPR050151">
    <property type="entry name" value="Class-I_Pyr_Nuc-Dis_Oxidored"/>
</dbReference>
<evidence type="ECO:0000256" key="10">
    <source>
        <dbReference type="ARBA" id="ARBA00023002"/>
    </source>
</evidence>
<dbReference type="Pfam" id="PF07992">
    <property type="entry name" value="Pyr_redox_2"/>
    <property type="match status" value="1"/>
</dbReference>
<dbReference type="InterPro" id="IPR004099">
    <property type="entry name" value="Pyr_nucl-diS_OxRdtase_dimer"/>
</dbReference>
<evidence type="ECO:0000256" key="9">
    <source>
        <dbReference type="ARBA" id="ARBA00022857"/>
    </source>
</evidence>
<gene>
    <name evidence="17" type="ORF">AO501_32340</name>
</gene>
<dbReference type="PANTHER" id="PTHR22912">
    <property type="entry name" value="DISULFIDE OXIDOREDUCTASE"/>
    <property type="match status" value="1"/>
</dbReference>
<dbReference type="InterPro" id="IPR016156">
    <property type="entry name" value="FAD/NAD-linked_Rdtase_dimer_sf"/>
</dbReference>
<dbReference type="Proteomes" id="UP000051677">
    <property type="component" value="Unassembled WGS sequence"/>
</dbReference>
<dbReference type="EC" id="1.6.1.1" evidence="5"/>
<evidence type="ECO:0000256" key="12">
    <source>
        <dbReference type="ARBA" id="ARBA00031183"/>
    </source>
</evidence>
<dbReference type="FunFam" id="3.50.50.60:FF:000008">
    <property type="entry name" value="Soluble pyridine nucleotide transhydrogenase"/>
    <property type="match status" value="1"/>
</dbReference>
<dbReference type="STRING" id="1778.A9W97_14260"/>
<evidence type="ECO:0000313" key="18">
    <source>
        <dbReference type="Proteomes" id="UP000051677"/>
    </source>
</evidence>
<evidence type="ECO:0000256" key="2">
    <source>
        <dbReference type="ARBA" id="ARBA00002842"/>
    </source>
</evidence>
<evidence type="ECO:0000256" key="6">
    <source>
        <dbReference type="ARBA" id="ARBA00022490"/>
    </source>
</evidence>
<keyword evidence="10" id="KW-0560">Oxidoreductase</keyword>
<evidence type="ECO:0000256" key="7">
    <source>
        <dbReference type="ARBA" id="ARBA00022630"/>
    </source>
</evidence>
<evidence type="ECO:0000259" key="15">
    <source>
        <dbReference type="Pfam" id="PF02852"/>
    </source>
</evidence>
<evidence type="ECO:0000256" key="8">
    <source>
        <dbReference type="ARBA" id="ARBA00022827"/>
    </source>
</evidence>
<dbReference type="Pfam" id="PF02852">
    <property type="entry name" value="Pyr_redox_dim"/>
    <property type="match status" value="1"/>
</dbReference>
<keyword evidence="8 14" id="KW-0274">FAD</keyword>
<dbReference type="InterPro" id="IPR023753">
    <property type="entry name" value="FAD/NAD-binding_dom"/>
</dbReference>
<evidence type="ECO:0000256" key="4">
    <source>
        <dbReference type="ARBA" id="ARBA00007532"/>
    </source>
</evidence>
<feature type="domain" description="Pyridine nucleotide-disulphide oxidoreductase dimerisation" evidence="15">
    <location>
        <begin position="348"/>
        <end position="455"/>
    </location>
</feature>
<dbReference type="PRINTS" id="PR00368">
    <property type="entry name" value="FADPNR"/>
</dbReference>
<keyword evidence="6" id="KW-0963">Cytoplasm</keyword>
<dbReference type="InterPro" id="IPR036188">
    <property type="entry name" value="FAD/NAD-bd_sf"/>
</dbReference>
<dbReference type="GO" id="GO:0003957">
    <property type="term" value="F:NAD(P)+ transhydrogenase (Si-specific) activity"/>
    <property type="evidence" value="ECO:0007669"/>
    <property type="project" value="UniProtKB-EC"/>
</dbReference>
<accession>A0A0Q2LSE5</accession>
<dbReference type="Gene3D" id="3.30.390.30">
    <property type="match status" value="1"/>
</dbReference>
<feature type="binding site" evidence="14">
    <location>
        <position position="272"/>
    </location>
    <ligand>
        <name>NAD(+)</name>
        <dbReference type="ChEBI" id="CHEBI:57540"/>
    </ligand>
</feature>
<comment type="subcellular location">
    <subcellularLocation>
        <location evidence="3">Cytoplasm</location>
    </subcellularLocation>
</comment>
<dbReference type="InterPro" id="IPR001100">
    <property type="entry name" value="Pyr_nuc-diS_OxRdtase"/>
</dbReference>
<dbReference type="SUPFAM" id="SSF51905">
    <property type="entry name" value="FAD/NAD(P)-binding domain"/>
    <property type="match status" value="1"/>
</dbReference>